<dbReference type="EMBL" id="DVND01000181">
    <property type="protein sequence ID" value="HIU49119.1"/>
    <property type="molecule type" value="Genomic_DNA"/>
</dbReference>
<reference evidence="1" key="1">
    <citation type="submission" date="2020-10" db="EMBL/GenBank/DDBJ databases">
        <authorList>
            <person name="Gilroy R."/>
        </authorList>
    </citation>
    <scope>NUCLEOTIDE SEQUENCE</scope>
    <source>
        <strain evidence="1">ChiSjej4B22-9803</strain>
    </source>
</reference>
<proteinExistence type="predicted"/>
<evidence type="ECO:0000313" key="2">
    <source>
        <dbReference type="Proteomes" id="UP000824111"/>
    </source>
</evidence>
<comment type="caution">
    <text evidence="1">The sequence shown here is derived from an EMBL/GenBank/DDBJ whole genome shotgun (WGS) entry which is preliminary data.</text>
</comment>
<dbReference type="Proteomes" id="UP000824111">
    <property type="component" value="Unassembled WGS sequence"/>
</dbReference>
<organism evidence="1 2">
    <name type="scientific">Candidatus Avimonoglobus intestinipullorum</name>
    <dbReference type="NCBI Taxonomy" id="2840699"/>
    <lineage>
        <taxon>Bacteria</taxon>
        <taxon>Bacillati</taxon>
        <taxon>Bacillota</taxon>
        <taxon>Clostridia</taxon>
        <taxon>Eubacteriales</taxon>
        <taxon>Candidatus Avimonoglobus</taxon>
    </lineage>
</organism>
<gene>
    <name evidence="1" type="ORF">IAB04_07115</name>
</gene>
<dbReference type="Pfam" id="PF18907">
    <property type="entry name" value="DUF5662"/>
    <property type="match status" value="1"/>
</dbReference>
<dbReference type="InterPro" id="IPR043721">
    <property type="entry name" value="DUF5662"/>
</dbReference>
<name>A0A9D1LW55_9FIRM</name>
<sequence length="178" mass="20904">MKFVGHFITITKHRHLVIRYCARVGLLWQGLRHDLSKYSPAEFIVGARFYQGDKSPNEAERAVYGYSKAWLHHKGRNKHHFEYWTDYNPKIKTVAPVEMPVRYAAEMLCDRIAASRVYRGAAYTDAYPLEYYLRGKDRRIIHPKTGALMEEWLTMLAEQGEQATLAHVRQLVKHEKNR</sequence>
<accession>A0A9D1LW55</accession>
<protein>
    <submittedName>
        <fullName evidence="1">Catalase</fullName>
    </submittedName>
</protein>
<evidence type="ECO:0000313" key="1">
    <source>
        <dbReference type="EMBL" id="HIU49119.1"/>
    </source>
</evidence>
<dbReference type="AlphaFoldDB" id="A0A9D1LW55"/>
<reference evidence="1" key="2">
    <citation type="journal article" date="2021" name="PeerJ">
        <title>Extensive microbial diversity within the chicken gut microbiome revealed by metagenomics and culture.</title>
        <authorList>
            <person name="Gilroy R."/>
            <person name="Ravi A."/>
            <person name="Getino M."/>
            <person name="Pursley I."/>
            <person name="Horton D.L."/>
            <person name="Alikhan N.F."/>
            <person name="Baker D."/>
            <person name="Gharbi K."/>
            <person name="Hall N."/>
            <person name="Watson M."/>
            <person name="Adriaenssens E.M."/>
            <person name="Foster-Nyarko E."/>
            <person name="Jarju S."/>
            <person name="Secka A."/>
            <person name="Antonio M."/>
            <person name="Oren A."/>
            <person name="Chaudhuri R.R."/>
            <person name="La Ragione R."/>
            <person name="Hildebrand F."/>
            <person name="Pallen M.J."/>
        </authorList>
    </citation>
    <scope>NUCLEOTIDE SEQUENCE</scope>
    <source>
        <strain evidence="1">ChiSjej4B22-9803</strain>
    </source>
</reference>